<evidence type="ECO:0000313" key="2">
    <source>
        <dbReference type="Proteomes" id="UP001152320"/>
    </source>
</evidence>
<comment type="caution">
    <text evidence="1">The sequence shown here is derived from an EMBL/GenBank/DDBJ whole genome shotgun (WGS) entry which is preliminary data.</text>
</comment>
<dbReference type="Proteomes" id="UP001152320">
    <property type="component" value="Chromosome 5"/>
</dbReference>
<name>A0A9Q1HCR9_HOLLE</name>
<reference evidence="1" key="1">
    <citation type="submission" date="2021-10" db="EMBL/GenBank/DDBJ databases">
        <title>Tropical sea cucumber genome reveals ecological adaptation and Cuvierian tubules defense mechanism.</title>
        <authorList>
            <person name="Chen T."/>
        </authorList>
    </citation>
    <scope>NUCLEOTIDE SEQUENCE</scope>
    <source>
        <strain evidence="1">Nanhai2018</strain>
        <tissue evidence="1">Muscle</tissue>
    </source>
</reference>
<accession>A0A9Q1HCR9</accession>
<keyword evidence="2" id="KW-1185">Reference proteome</keyword>
<proteinExistence type="predicted"/>
<organism evidence="1 2">
    <name type="scientific">Holothuria leucospilota</name>
    <name type="common">Black long sea cucumber</name>
    <name type="synonym">Mertensiothuria leucospilota</name>
    <dbReference type="NCBI Taxonomy" id="206669"/>
    <lineage>
        <taxon>Eukaryota</taxon>
        <taxon>Metazoa</taxon>
        <taxon>Echinodermata</taxon>
        <taxon>Eleutherozoa</taxon>
        <taxon>Echinozoa</taxon>
        <taxon>Holothuroidea</taxon>
        <taxon>Aspidochirotacea</taxon>
        <taxon>Aspidochirotida</taxon>
        <taxon>Holothuriidae</taxon>
        <taxon>Holothuria</taxon>
    </lineage>
</organism>
<dbReference type="EMBL" id="JAIZAY010000005">
    <property type="protein sequence ID" value="KAJ8041265.1"/>
    <property type="molecule type" value="Genomic_DNA"/>
</dbReference>
<evidence type="ECO:0000313" key="1">
    <source>
        <dbReference type="EMBL" id="KAJ8041265.1"/>
    </source>
</evidence>
<gene>
    <name evidence="1" type="ORF">HOLleu_12034</name>
</gene>
<dbReference type="AlphaFoldDB" id="A0A9Q1HCR9"/>
<protein>
    <submittedName>
        <fullName evidence="1">Uncharacterized protein</fullName>
    </submittedName>
</protein>
<sequence>MVSAIFSHHSNKPQTGHGHIQAGSSYWGLRFQHCCVGACKTKMSKTKIEDPTKVFGLWSSYLDLRFQYTP</sequence>